<evidence type="ECO:0000313" key="3">
    <source>
        <dbReference type="Proteomes" id="UP000565715"/>
    </source>
</evidence>
<dbReference type="AlphaFoldDB" id="A0A846X9T6"/>
<comment type="caution">
    <text evidence="2">The sequence shown here is derived from an EMBL/GenBank/DDBJ whole genome shotgun (WGS) entry which is preliminary data.</text>
</comment>
<proteinExistence type="predicted"/>
<gene>
    <name evidence="2" type="ORF">HGA13_06465</name>
</gene>
<sequence>MTDSPPPAADQRIGLDLVAPEMYAPVLRRLALVAVCLALVVGSVAGLFLEPVAGVVAALVVAVPAVAYVLAVRRRRLWLAGNTLYARTLWRTRQLRVPAVTGVELLVHPGRLSRVVLRLTAGPDRQLVPLAMYTDAGSGRELHILGLRRLADTLSRSELAAGIAVVELLVHQLRAEARDAPLPERPLYRAVAAARNKDYVAQIVLTDQEITGLY</sequence>
<reference evidence="2 3" key="1">
    <citation type="submission" date="2020-04" db="EMBL/GenBank/DDBJ databases">
        <title>MicrobeNet Type strains.</title>
        <authorList>
            <person name="Nicholson A.C."/>
        </authorList>
    </citation>
    <scope>NUCLEOTIDE SEQUENCE [LARGE SCALE GENOMIC DNA]</scope>
    <source>
        <strain evidence="2 3">DSM 45078</strain>
    </source>
</reference>
<name>A0A846X9T6_9NOCA</name>
<feature type="transmembrane region" description="Helical" evidence="1">
    <location>
        <begin position="55"/>
        <end position="72"/>
    </location>
</feature>
<keyword evidence="1" id="KW-1133">Transmembrane helix</keyword>
<dbReference type="RefSeq" id="WP_084470644.1">
    <property type="nucleotide sequence ID" value="NZ_JAAXOO010000001.1"/>
</dbReference>
<feature type="transmembrane region" description="Helical" evidence="1">
    <location>
        <begin position="30"/>
        <end position="49"/>
    </location>
</feature>
<keyword evidence="3" id="KW-1185">Reference proteome</keyword>
<evidence type="ECO:0000313" key="2">
    <source>
        <dbReference type="EMBL" id="NKY32722.1"/>
    </source>
</evidence>
<keyword evidence="1" id="KW-0812">Transmembrane</keyword>
<dbReference type="Proteomes" id="UP000565715">
    <property type="component" value="Unassembled WGS sequence"/>
</dbReference>
<keyword evidence="1" id="KW-0472">Membrane</keyword>
<evidence type="ECO:0000256" key="1">
    <source>
        <dbReference type="SAM" id="Phobius"/>
    </source>
</evidence>
<protein>
    <submittedName>
        <fullName evidence="2">Uncharacterized protein</fullName>
    </submittedName>
</protein>
<accession>A0A846X9T6</accession>
<organism evidence="2 3">
    <name type="scientific">Nocardia speluncae</name>
    <dbReference type="NCBI Taxonomy" id="419477"/>
    <lineage>
        <taxon>Bacteria</taxon>
        <taxon>Bacillati</taxon>
        <taxon>Actinomycetota</taxon>
        <taxon>Actinomycetes</taxon>
        <taxon>Mycobacteriales</taxon>
        <taxon>Nocardiaceae</taxon>
        <taxon>Nocardia</taxon>
    </lineage>
</organism>
<dbReference type="EMBL" id="JAAXOO010000001">
    <property type="protein sequence ID" value="NKY32722.1"/>
    <property type="molecule type" value="Genomic_DNA"/>
</dbReference>